<dbReference type="InterPro" id="IPR008972">
    <property type="entry name" value="Cupredoxin"/>
</dbReference>
<dbReference type="InterPro" id="IPR003245">
    <property type="entry name" value="Phytocyanin_dom"/>
</dbReference>
<proteinExistence type="predicted"/>
<sequence>MACARVLCALLVLCFAVGSFAVDHTVGDTAGWSTGVDYSTWTSGKTFAVGDNLVFQYGGGAHTVEEVSSSAYSSCSAVNSLSSDSSGATSIALKTPGPHYFICSVGGHCAGGMKLAVTVGGNGTTPTTPSGGNTPTPIPRTPGTPTTTIPSSSTTIYPSMAVVVTVFTVLRLSLS</sequence>
<dbReference type="AlphaFoldDB" id="A0A835I608"/>
<dbReference type="CDD" id="cd04216">
    <property type="entry name" value="Phytocyanin"/>
    <property type="match status" value="1"/>
</dbReference>
<evidence type="ECO:0000256" key="4">
    <source>
        <dbReference type="SAM" id="MobiDB-lite"/>
    </source>
</evidence>
<dbReference type="PROSITE" id="PS51485">
    <property type="entry name" value="PHYTOCYANIN"/>
    <property type="match status" value="1"/>
</dbReference>
<evidence type="ECO:0000313" key="7">
    <source>
        <dbReference type="EMBL" id="KAF9610623.1"/>
    </source>
</evidence>
<dbReference type="Gene3D" id="2.60.40.420">
    <property type="entry name" value="Cupredoxins - blue copper proteins"/>
    <property type="match status" value="1"/>
</dbReference>
<dbReference type="EMBL" id="JADFTS010000004">
    <property type="protein sequence ID" value="KAF9610623.1"/>
    <property type="molecule type" value="Genomic_DNA"/>
</dbReference>
<evidence type="ECO:0000256" key="5">
    <source>
        <dbReference type="SAM" id="SignalP"/>
    </source>
</evidence>
<organism evidence="7 8">
    <name type="scientific">Coptis chinensis</name>
    <dbReference type="NCBI Taxonomy" id="261450"/>
    <lineage>
        <taxon>Eukaryota</taxon>
        <taxon>Viridiplantae</taxon>
        <taxon>Streptophyta</taxon>
        <taxon>Embryophyta</taxon>
        <taxon>Tracheophyta</taxon>
        <taxon>Spermatophyta</taxon>
        <taxon>Magnoliopsida</taxon>
        <taxon>Ranunculales</taxon>
        <taxon>Ranunculaceae</taxon>
        <taxon>Coptidoideae</taxon>
        <taxon>Coptis</taxon>
    </lineage>
</organism>
<dbReference type="PANTHER" id="PTHR33021">
    <property type="entry name" value="BLUE COPPER PROTEIN"/>
    <property type="match status" value="1"/>
</dbReference>
<dbReference type="GO" id="GO:0009055">
    <property type="term" value="F:electron transfer activity"/>
    <property type="evidence" value="ECO:0007669"/>
    <property type="project" value="InterPro"/>
</dbReference>
<reference evidence="7 8" key="1">
    <citation type="submission" date="2020-10" db="EMBL/GenBank/DDBJ databases">
        <title>The Coptis chinensis genome and diversification of protoberbering-type alkaloids.</title>
        <authorList>
            <person name="Wang B."/>
            <person name="Shu S."/>
            <person name="Song C."/>
            <person name="Liu Y."/>
        </authorList>
    </citation>
    <scope>NUCLEOTIDE SEQUENCE [LARGE SCALE GENOMIC DNA]</scope>
    <source>
        <strain evidence="7">HL-2020</strain>
        <tissue evidence="7">Leaf</tissue>
    </source>
</reference>
<feature type="compositionally biased region" description="Low complexity" evidence="4">
    <location>
        <begin position="124"/>
        <end position="135"/>
    </location>
</feature>
<dbReference type="SUPFAM" id="SSF49503">
    <property type="entry name" value="Cupredoxins"/>
    <property type="match status" value="1"/>
</dbReference>
<comment type="caution">
    <text evidence="7">The sequence shown here is derived from an EMBL/GenBank/DDBJ whole genome shotgun (WGS) entry which is preliminary data.</text>
</comment>
<feature type="chain" id="PRO_5032421680" description="Phytocyanin domain-containing protein" evidence="5">
    <location>
        <begin position="22"/>
        <end position="175"/>
    </location>
</feature>
<dbReference type="GO" id="GO:0005886">
    <property type="term" value="C:plasma membrane"/>
    <property type="evidence" value="ECO:0007669"/>
    <property type="project" value="TreeGrafter"/>
</dbReference>
<evidence type="ECO:0000259" key="6">
    <source>
        <dbReference type="PROSITE" id="PS51485"/>
    </source>
</evidence>
<accession>A0A835I608</accession>
<feature type="signal peptide" evidence="5">
    <location>
        <begin position="1"/>
        <end position="21"/>
    </location>
</feature>
<dbReference type="OrthoDB" id="206968at2759"/>
<dbReference type="PROSITE" id="PS00196">
    <property type="entry name" value="COPPER_BLUE"/>
    <property type="match status" value="1"/>
</dbReference>
<dbReference type="FunFam" id="2.60.40.420:FF:000003">
    <property type="entry name" value="Blue copper"/>
    <property type="match status" value="1"/>
</dbReference>
<evidence type="ECO:0000313" key="8">
    <source>
        <dbReference type="Proteomes" id="UP000631114"/>
    </source>
</evidence>
<gene>
    <name evidence="7" type="ORF">IFM89_023698</name>
</gene>
<name>A0A835I608_9MAGN</name>
<feature type="region of interest" description="Disordered" evidence="4">
    <location>
        <begin position="121"/>
        <end position="152"/>
    </location>
</feature>
<evidence type="ECO:0000256" key="1">
    <source>
        <dbReference type="ARBA" id="ARBA00022723"/>
    </source>
</evidence>
<keyword evidence="8" id="KW-1185">Reference proteome</keyword>
<dbReference type="InterPro" id="IPR039391">
    <property type="entry name" value="Phytocyanin-like"/>
</dbReference>
<feature type="compositionally biased region" description="Low complexity" evidence="4">
    <location>
        <begin position="143"/>
        <end position="152"/>
    </location>
</feature>
<feature type="domain" description="Phytocyanin" evidence="6">
    <location>
        <begin position="22"/>
        <end position="121"/>
    </location>
</feature>
<dbReference type="Proteomes" id="UP000631114">
    <property type="component" value="Unassembled WGS sequence"/>
</dbReference>
<keyword evidence="1" id="KW-0479">Metal-binding</keyword>
<dbReference type="PANTHER" id="PTHR33021:SF193">
    <property type="entry name" value="OS06G0218600 PROTEIN"/>
    <property type="match status" value="1"/>
</dbReference>
<dbReference type="GO" id="GO:0046872">
    <property type="term" value="F:metal ion binding"/>
    <property type="evidence" value="ECO:0007669"/>
    <property type="project" value="UniProtKB-KW"/>
</dbReference>
<keyword evidence="5" id="KW-0732">Signal</keyword>
<keyword evidence="3" id="KW-0325">Glycoprotein</keyword>
<evidence type="ECO:0000256" key="2">
    <source>
        <dbReference type="ARBA" id="ARBA00023008"/>
    </source>
</evidence>
<protein>
    <recommendedName>
        <fullName evidence="6">Phytocyanin domain-containing protein</fullName>
    </recommendedName>
</protein>
<dbReference type="InterPro" id="IPR028871">
    <property type="entry name" value="BlueCu_1_BS"/>
</dbReference>
<dbReference type="Pfam" id="PF02298">
    <property type="entry name" value="Cu_bind_like"/>
    <property type="match status" value="1"/>
</dbReference>
<keyword evidence="2" id="KW-0186">Copper</keyword>
<evidence type="ECO:0000256" key="3">
    <source>
        <dbReference type="ARBA" id="ARBA00023180"/>
    </source>
</evidence>